<proteinExistence type="predicted"/>
<dbReference type="InterPro" id="IPR037401">
    <property type="entry name" value="SnoaL-like"/>
</dbReference>
<dbReference type="Proteomes" id="UP001500212">
    <property type="component" value="Unassembled WGS sequence"/>
</dbReference>
<feature type="domain" description="SnoaL-like" evidence="1">
    <location>
        <begin position="11"/>
        <end position="106"/>
    </location>
</feature>
<reference evidence="3" key="1">
    <citation type="journal article" date="2019" name="Int. J. Syst. Evol. Microbiol.">
        <title>The Global Catalogue of Microorganisms (GCM) 10K type strain sequencing project: providing services to taxonomists for standard genome sequencing and annotation.</title>
        <authorList>
            <consortium name="The Broad Institute Genomics Platform"/>
            <consortium name="The Broad Institute Genome Sequencing Center for Infectious Disease"/>
            <person name="Wu L."/>
            <person name="Ma J."/>
        </authorList>
    </citation>
    <scope>NUCLEOTIDE SEQUENCE [LARGE SCALE GENOMIC DNA]</scope>
    <source>
        <strain evidence="3">JCM 17938</strain>
    </source>
</reference>
<dbReference type="Pfam" id="PF12680">
    <property type="entry name" value="SnoaL_2"/>
    <property type="match status" value="1"/>
</dbReference>
<protein>
    <recommendedName>
        <fullName evidence="1">SnoaL-like domain-containing protein</fullName>
    </recommendedName>
</protein>
<accession>A0ABP8TT87</accession>
<name>A0ABP8TT87_9ACTN</name>
<comment type="caution">
    <text evidence="2">The sequence shown here is derived from an EMBL/GenBank/DDBJ whole genome shotgun (WGS) entry which is preliminary data.</text>
</comment>
<sequence length="125" mass="14072">MPATPREVSESYWRAEESRDIARILSHFHEDAVFHPVSGPLHGHAEIRTFYDAMGDTFPGLEVTITHEIGSGDEACLEWEAVLIDHDGARIPIRGVNVVRVRDGRFDSVRAYFDPTQFPTPGGRR</sequence>
<evidence type="ECO:0000259" key="1">
    <source>
        <dbReference type="Pfam" id="PF12680"/>
    </source>
</evidence>
<gene>
    <name evidence="2" type="ORF">GCM10023195_56530</name>
</gene>
<evidence type="ECO:0000313" key="3">
    <source>
        <dbReference type="Proteomes" id="UP001500212"/>
    </source>
</evidence>
<dbReference type="InterPro" id="IPR032710">
    <property type="entry name" value="NTF2-like_dom_sf"/>
</dbReference>
<dbReference type="RefSeq" id="WP_345360910.1">
    <property type="nucleotide sequence ID" value="NZ_BAABHJ010000022.1"/>
</dbReference>
<organism evidence="2 3">
    <name type="scientific">Actinoallomurus liliacearum</name>
    <dbReference type="NCBI Taxonomy" id="1080073"/>
    <lineage>
        <taxon>Bacteria</taxon>
        <taxon>Bacillati</taxon>
        <taxon>Actinomycetota</taxon>
        <taxon>Actinomycetes</taxon>
        <taxon>Streptosporangiales</taxon>
        <taxon>Thermomonosporaceae</taxon>
        <taxon>Actinoallomurus</taxon>
    </lineage>
</organism>
<dbReference type="Gene3D" id="3.10.450.50">
    <property type="match status" value="1"/>
</dbReference>
<evidence type="ECO:0000313" key="2">
    <source>
        <dbReference type="EMBL" id="GAA4613098.1"/>
    </source>
</evidence>
<dbReference type="SUPFAM" id="SSF54427">
    <property type="entry name" value="NTF2-like"/>
    <property type="match status" value="1"/>
</dbReference>
<keyword evidence="3" id="KW-1185">Reference proteome</keyword>
<dbReference type="EMBL" id="BAABHJ010000022">
    <property type="protein sequence ID" value="GAA4613098.1"/>
    <property type="molecule type" value="Genomic_DNA"/>
</dbReference>